<gene>
    <name evidence="3" type="ORF">IPL58_10130</name>
</gene>
<feature type="signal peptide" evidence="2">
    <location>
        <begin position="1"/>
        <end position="21"/>
    </location>
</feature>
<evidence type="ECO:0000256" key="2">
    <source>
        <dbReference type="SAM" id="SignalP"/>
    </source>
</evidence>
<dbReference type="Proteomes" id="UP000886689">
    <property type="component" value="Unassembled WGS sequence"/>
</dbReference>
<sequence>MNKLPLILAATLLTAPMLVQAQNQPQAAVVVEKAPGAGAVTEAVQLQGKIKSINKKTRTAVVVGPNGNEIDFVLSEDVRNFDQIKVGDLVTLTFVQALALELRKTEKKEPGARVDSDNTVTAKPGAKRGMVT</sequence>
<name>A0A9D7K4B4_9PROT</name>
<evidence type="ECO:0008006" key="5">
    <source>
        <dbReference type="Google" id="ProtNLM"/>
    </source>
</evidence>
<keyword evidence="2" id="KW-0732">Signal</keyword>
<feature type="compositionally biased region" description="Basic and acidic residues" evidence="1">
    <location>
        <begin position="106"/>
        <end position="116"/>
    </location>
</feature>
<dbReference type="EMBL" id="JADJUC010000010">
    <property type="protein sequence ID" value="MBK8524422.1"/>
    <property type="molecule type" value="Genomic_DNA"/>
</dbReference>
<accession>A0A9D7K4B4</accession>
<dbReference type="AlphaFoldDB" id="A0A9D7K4B4"/>
<comment type="caution">
    <text evidence="3">The sequence shown here is derived from an EMBL/GenBank/DDBJ whole genome shotgun (WGS) entry which is preliminary data.</text>
</comment>
<reference evidence="3" key="1">
    <citation type="submission" date="2020-10" db="EMBL/GenBank/DDBJ databases">
        <title>Connecting structure to function with the recovery of over 1000 high-quality activated sludge metagenome-assembled genomes encoding full-length rRNA genes using long-read sequencing.</title>
        <authorList>
            <person name="Singleton C.M."/>
            <person name="Petriglieri F."/>
            <person name="Kristensen J.M."/>
            <person name="Kirkegaard R.H."/>
            <person name="Michaelsen T.Y."/>
            <person name="Andersen M.H."/>
            <person name="Karst S.M."/>
            <person name="Dueholm M.S."/>
            <person name="Nielsen P.H."/>
            <person name="Albertsen M."/>
        </authorList>
    </citation>
    <scope>NUCLEOTIDE SEQUENCE</scope>
    <source>
        <strain evidence="3">Hirt_18-Q3-R61-65_BATAC.395</strain>
    </source>
</reference>
<organism evidence="3 4">
    <name type="scientific">Candidatus Proximibacter danicus</name>
    <dbReference type="NCBI Taxonomy" id="2954365"/>
    <lineage>
        <taxon>Bacteria</taxon>
        <taxon>Pseudomonadati</taxon>
        <taxon>Pseudomonadota</taxon>
        <taxon>Betaproteobacteria</taxon>
        <taxon>Candidatus Proximibacter</taxon>
    </lineage>
</organism>
<evidence type="ECO:0000313" key="4">
    <source>
        <dbReference type="Proteomes" id="UP000886689"/>
    </source>
</evidence>
<proteinExistence type="predicted"/>
<protein>
    <recommendedName>
        <fullName evidence="5">DUF5666 domain-containing protein</fullName>
    </recommendedName>
</protein>
<feature type="chain" id="PRO_5039241218" description="DUF5666 domain-containing protein" evidence="2">
    <location>
        <begin position="22"/>
        <end position="132"/>
    </location>
</feature>
<evidence type="ECO:0000313" key="3">
    <source>
        <dbReference type="EMBL" id="MBK8524422.1"/>
    </source>
</evidence>
<evidence type="ECO:0000256" key="1">
    <source>
        <dbReference type="SAM" id="MobiDB-lite"/>
    </source>
</evidence>
<feature type="region of interest" description="Disordered" evidence="1">
    <location>
        <begin position="106"/>
        <end position="132"/>
    </location>
</feature>